<dbReference type="PANTHER" id="PTHR30629:SF2">
    <property type="entry name" value="PROPHAGE INTEGRASE INTS-RELATED"/>
    <property type="match status" value="1"/>
</dbReference>
<dbReference type="InterPro" id="IPR050808">
    <property type="entry name" value="Phage_Integrase"/>
</dbReference>
<accession>A0A395UD72</accession>
<comment type="similarity">
    <text evidence="1">Belongs to the 'phage' integrase family.</text>
</comment>
<evidence type="ECO:0000256" key="4">
    <source>
        <dbReference type="ARBA" id="ARBA00023172"/>
    </source>
</evidence>
<keyword evidence="3" id="KW-0238">DNA-binding</keyword>
<dbReference type="Pfam" id="PF13356">
    <property type="entry name" value="Arm-DNA-bind_3"/>
    <property type="match status" value="1"/>
</dbReference>
<dbReference type="AlphaFoldDB" id="A0A395UD72"/>
<dbReference type="PANTHER" id="PTHR30629">
    <property type="entry name" value="PROPHAGE INTEGRASE"/>
    <property type="match status" value="1"/>
</dbReference>
<protein>
    <submittedName>
        <fullName evidence="6">Integrase</fullName>
    </submittedName>
</protein>
<dbReference type="Gene3D" id="1.10.150.130">
    <property type="match status" value="1"/>
</dbReference>
<dbReference type="InterPro" id="IPR002104">
    <property type="entry name" value="Integrase_catalytic"/>
</dbReference>
<dbReference type="GO" id="GO:0015074">
    <property type="term" value="P:DNA integration"/>
    <property type="evidence" value="ECO:0007669"/>
    <property type="project" value="UniProtKB-KW"/>
</dbReference>
<dbReference type="InterPro" id="IPR038488">
    <property type="entry name" value="Integrase_DNA-bd_sf"/>
</dbReference>
<dbReference type="GO" id="GO:0003677">
    <property type="term" value="F:DNA binding"/>
    <property type="evidence" value="ECO:0007669"/>
    <property type="project" value="UniProtKB-KW"/>
</dbReference>
<dbReference type="Proteomes" id="UP000266701">
    <property type="component" value="Unassembled WGS sequence"/>
</dbReference>
<evidence type="ECO:0000256" key="3">
    <source>
        <dbReference type="ARBA" id="ARBA00023125"/>
    </source>
</evidence>
<proteinExistence type="inferred from homology"/>
<dbReference type="InterPro" id="IPR011010">
    <property type="entry name" value="DNA_brk_join_enz"/>
</dbReference>
<evidence type="ECO:0000313" key="6">
    <source>
        <dbReference type="EMBL" id="RGP90098.1"/>
    </source>
</evidence>
<keyword evidence="4" id="KW-0233">DNA recombination</keyword>
<organism evidence="6 7">
    <name type="scientific">Vibrio cholerae</name>
    <dbReference type="NCBI Taxonomy" id="666"/>
    <lineage>
        <taxon>Bacteria</taxon>
        <taxon>Pseudomonadati</taxon>
        <taxon>Pseudomonadota</taxon>
        <taxon>Gammaproteobacteria</taxon>
        <taxon>Vibrionales</taxon>
        <taxon>Vibrionaceae</taxon>
        <taxon>Vibrio</taxon>
    </lineage>
</organism>
<feature type="domain" description="Tyr recombinase" evidence="5">
    <location>
        <begin position="206"/>
        <end position="394"/>
    </location>
</feature>
<dbReference type="CDD" id="cd00801">
    <property type="entry name" value="INT_P4_C"/>
    <property type="match status" value="1"/>
</dbReference>
<sequence>MGNLHDKTVKKLIKEKSSVRHSDGDGLYLMTPKRGDAYWMLRYTTPATKLRREYTIGKVDGWSLADARDEAAKLRLAIKREGVDPVQERKKVNQNPFKTLNDLYADYHQLRQRQIATHEKEKSLYEREVAWRIGKVELDKIRPLDISEILRDIANGYGDKPPRPTISNDVMRMLKRIFDHGIKLDVTQFNPASPFRPKDAGGEEQAANDPMTETEVVEFFTKLRAIPAQFSRENYLACALLIATCTRKMELLAAPWHEFDLPNRVWHLPKKRTKKRRAIDIPLSDAALLWLEELKIRSCGSEWVFPARRISKKARTPHVCENTLNHALKKLFEQNFFSFEKRRVHDLRGTARTRMGKMNIPDNIAQRCLNQIPGNRTDGIYNKDAYFEERKVAHNMLGEWLAPIVNGDGENKIVNFDTVFKSQFSRQ</sequence>
<dbReference type="Gene3D" id="3.30.160.390">
    <property type="entry name" value="Integrase, DNA-binding domain"/>
    <property type="match status" value="1"/>
</dbReference>
<dbReference type="InterPro" id="IPR013762">
    <property type="entry name" value="Integrase-like_cat_sf"/>
</dbReference>
<dbReference type="SUPFAM" id="SSF56349">
    <property type="entry name" value="DNA breaking-rejoining enzymes"/>
    <property type="match status" value="1"/>
</dbReference>
<dbReference type="PROSITE" id="PS51898">
    <property type="entry name" value="TYR_RECOMBINASE"/>
    <property type="match status" value="1"/>
</dbReference>
<dbReference type="EMBL" id="MCBA01000057">
    <property type="protein sequence ID" value="RGP90098.1"/>
    <property type="molecule type" value="Genomic_DNA"/>
</dbReference>
<reference evidence="6 7" key="1">
    <citation type="journal article" date="2017" name="Emerg. Infect. Dis.">
        <title>Carbapenemase VCC-1-Producing Vibrio cholerae in Coastal Waters of Germany.</title>
        <authorList>
            <person name="Hammerl J.A."/>
            <person name="Jackel C."/>
            <person name="Bortolaia V."/>
            <person name="Schwartz K."/>
            <person name="Bier N."/>
            <person name="Hendriksen R.S."/>
            <person name="Guerra B."/>
            <person name="Strauch E."/>
        </authorList>
    </citation>
    <scope>NUCLEOTIDE SEQUENCE [LARGE SCALE GENOMIC DNA]</scope>
    <source>
        <strain evidence="6 7">VN-2825</strain>
    </source>
</reference>
<name>A0A395UD72_VIBCL</name>
<comment type="caution">
    <text evidence="6">The sequence shown here is derived from an EMBL/GenBank/DDBJ whole genome shotgun (WGS) entry which is preliminary data.</text>
</comment>
<evidence type="ECO:0000256" key="2">
    <source>
        <dbReference type="ARBA" id="ARBA00022908"/>
    </source>
</evidence>
<dbReference type="GO" id="GO:0006310">
    <property type="term" value="P:DNA recombination"/>
    <property type="evidence" value="ECO:0007669"/>
    <property type="project" value="UniProtKB-KW"/>
</dbReference>
<evidence type="ECO:0000256" key="1">
    <source>
        <dbReference type="ARBA" id="ARBA00008857"/>
    </source>
</evidence>
<evidence type="ECO:0000313" key="7">
    <source>
        <dbReference type="Proteomes" id="UP000266701"/>
    </source>
</evidence>
<gene>
    <name evidence="6" type="ORF">BC353_09260</name>
</gene>
<dbReference type="Gene3D" id="1.10.443.10">
    <property type="entry name" value="Intergrase catalytic core"/>
    <property type="match status" value="1"/>
</dbReference>
<dbReference type="Pfam" id="PF00589">
    <property type="entry name" value="Phage_integrase"/>
    <property type="match status" value="1"/>
</dbReference>
<dbReference type="RefSeq" id="WP_118089207.1">
    <property type="nucleotide sequence ID" value="NZ_CP173026.1"/>
</dbReference>
<dbReference type="InterPro" id="IPR025166">
    <property type="entry name" value="Integrase_DNA_bind_dom"/>
</dbReference>
<evidence type="ECO:0000259" key="5">
    <source>
        <dbReference type="PROSITE" id="PS51898"/>
    </source>
</evidence>
<keyword evidence="2" id="KW-0229">DNA integration</keyword>
<dbReference type="InterPro" id="IPR010998">
    <property type="entry name" value="Integrase_recombinase_N"/>
</dbReference>